<keyword evidence="2" id="KW-0808">Transferase</keyword>
<dbReference type="InterPro" id="IPR002123">
    <property type="entry name" value="Plipid/glycerol_acylTrfase"/>
</dbReference>
<dbReference type="EMBL" id="JADINB010000114">
    <property type="protein sequence ID" value="MBO8429276.1"/>
    <property type="molecule type" value="Genomic_DNA"/>
</dbReference>
<dbReference type="PANTHER" id="PTHR30068:SF3">
    <property type="entry name" value="PHOSPHOLIPID_GLYCEROL ACYLTRANSFERASE DOMAIN-CONTAINING PROTEIN"/>
    <property type="match status" value="1"/>
</dbReference>
<name>A0A9D9GY25_9BACT</name>
<protein>
    <submittedName>
        <fullName evidence="2">1-acyl-sn-glycerol-3-phosphate acyltransferase</fullName>
    </submittedName>
</protein>
<dbReference type="SUPFAM" id="SSF69593">
    <property type="entry name" value="Glycerol-3-phosphate (1)-acyltransferase"/>
    <property type="match status" value="1"/>
</dbReference>
<evidence type="ECO:0000313" key="3">
    <source>
        <dbReference type="Proteomes" id="UP000823635"/>
    </source>
</evidence>
<organism evidence="2 3">
    <name type="scientific">Candidatus Egerieousia excrementavium</name>
    <dbReference type="NCBI Taxonomy" id="2840778"/>
    <lineage>
        <taxon>Bacteria</taxon>
        <taxon>Pseudomonadati</taxon>
        <taxon>Bacteroidota</taxon>
        <taxon>Bacteroidia</taxon>
        <taxon>Bacteroidales</taxon>
        <taxon>Candidatus Egerieousia</taxon>
    </lineage>
</organism>
<proteinExistence type="predicted"/>
<sequence>MKDGNMFDDIRPYRDSEIPAAMHRIAESAFFPLMASYIFPDRDLESVREMIKSIRTTDQFQAKVMYYMNTQVIKRTISKFTYGGLENVSPAKGYLFIANHRDIVLDSSLLQYLLFTNGHRTSEITFGANLMHNRLIVDIGKSNKMFRLERPGSNIREFYRSSAHVSEYMREAVCKRNSSVWIAQRNGRTKDGMDITDQGVIKMLGMSGGDDKIDAMDELRITPVAISYEWEPCDILKTLELYEKRHTGQYLKKPGEDINSILTGFIQQKGAVHIEICKPVSREELEEYAPLTRSDFNRAVASLIDRRIHAAYRLAPNNYIAHDLRYGKSEFAGKYTPEQKLKFERHLARLRNYEQNCDIEILADILTGIYSNPIDYISKTERV</sequence>
<keyword evidence="2" id="KW-0012">Acyltransferase</keyword>
<comment type="caution">
    <text evidence="2">The sequence shown here is derived from an EMBL/GenBank/DDBJ whole genome shotgun (WGS) entry which is preliminary data.</text>
</comment>
<feature type="domain" description="Phospholipid/glycerol acyltransferase" evidence="1">
    <location>
        <begin position="80"/>
        <end position="183"/>
    </location>
</feature>
<reference evidence="2" key="2">
    <citation type="journal article" date="2021" name="PeerJ">
        <title>Extensive microbial diversity within the chicken gut microbiome revealed by metagenomics and culture.</title>
        <authorList>
            <person name="Gilroy R."/>
            <person name="Ravi A."/>
            <person name="Getino M."/>
            <person name="Pursley I."/>
            <person name="Horton D.L."/>
            <person name="Alikhan N.F."/>
            <person name="Baker D."/>
            <person name="Gharbi K."/>
            <person name="Hall N."/>
            <person name="Watson M."/>
            <person name="Adriaenssens E.M."/>
            <person name="Foster-Nyarko E."/>
            <person name="Jarju S."/>
            <person name="Secka A."/>
            <person name="Antonio M."/>
            <person name="Oren A."/>
            <person name="Chaudhuri R.R."/>
            <person name="La Ragione R."/>
            <person name="Hildebrand F."/>
            <person name="Pallen M.J."/>
        </authorList>
    </citation>
    <scope>NUCLEOTIDE SEQUENCE</scope>
    <source>
        <strain evidence="2">15467</strain>
    </source>
</reference>
<dbReference type="Proteomes" id="UP000823635">
    <property type="component" value="Unassembled WGS sequence"/>
</dbReference>
<dbReference type="AlphaFoldDB" id="A0A9D9GY25"/>
<dbReference type="GO" id="GO:0019698">
    <property type="term" value="P:D-galacturonate catabolic process"/>
    <property type="evidence" value="ECO:0007669"/>
    <property type="project" value="TreeGrafter"/>
</dbReference>
<gene>
    <name evidence="2" type="ORF">IAC68_05040</name>
</gene>
<accession>A0A9D9GY25</accession>
<reference evidence="2" key="1">
    <citation type="submission" date="2020-10" db="EMBL/GenBank/DDBJ databases">
        <authorList>
            <person name="Gilroy R."/>
        </authorList>
    </citation>
    <scope>NUCLEOTIDE SEQUENCE</scope>
    <source>
        <strain evidence="2">15467</strain>
    </source>
</reference>
<dbReference type="GO" id="GO:0042840">
    <property type="term" value="P:D-glucuronate catabolic process"/>
    <property type="evidence" value="ECO:0007669"/>
    <property type="project" value="TreeGrafter"/>
</dbReference>
<evidence type="ECO:0000259" key="1">
    <source>
        <dbReference type="Pfam" id="PF01553"/>
    </source>
</evidence>
<dbReference type="PANTHER" id="PTHR30068">
    <property type="entry name" value="URONATE ISOMERASE"/>
    <property type="match status" value="1"/>
</dbReference>
<evidence type="ECO:0000313" key="2">
    <source>
        <dbReference type="EMBL" id="MBO8429276.1"/>
    </source>
</evidence>
<dbReference type="GO" id="GO:0016746">
    <property type="term" value="F:acyltransferase activity"/>
    <property type="evidence" value="ECO:0007669"/>
    <property type="project" value="UniProtKB-KW"/>
</dbReference>
<dbReference type="Pfam" id="PF01553">
    <property type="entry name" value="Acyltransferase"/>
    <property type="match status" value="1"/>
</dbReference>